<dbReference type="RefSeq" id="WP_042453828.1">
    <property type="nucleotide sequence ID" value="NZ_BBPN01000030.1"/>
</dbReference>
<evidence type="ECO:0000313" key="5">
    <source>
        <dbReference type="EMBL" id="SEK77236.1"/>
    </source>
</evidence>
<feature type="domain" description="Flavin reductase like" evidence="4">
    <location>
        <begin position="16"/>
        <end position="185"/>
    </location>
</feature>
<dbReference type="InterPro" id="IPR052174">
    <property type="entry name" value="Flavoredoxin"/>
</dbReference>
<dbReference type="STRING" id="235985.SAMN05414137_103426"/>
<dbReference type="Pfam" id="PF01613">
    <property type="entry name" value="Flavin_Reduct"/>
    <property type="match status" value="1"/>
</dbReference>
<evidence type="ECO:0000256" key="1">
    <source>
        <dbReference type="ARBA" id="ARBA00001917"/>
    </source>
</evidence>
<reference evidence="6" key="1">
    <citation type="submission" date="2016-10" db="EMBL/GenBank/DDBJ databases">
        <authorList>
            <person name="Varghese N."/>
        </authorList>
    </citation>
    <scope>NUCLEOTIDE SEQUENCE [LARGE SCALE GENOMIC DNA]</scope>
    <source>
        <strain evidence="6">DSM 45096 / BCRC 16803 / CGMCC 4.1857 / CIP 109030 / JCM 12277 / KCTC 19219 / NBRC 100920 / 33214</strain>
    </source>
</reference>
<dbReference type="SMART" id="SM00903">
    <property type="entry name" value="Flavin_Reduct"/>
    <property type="match status" value="1"/>
</dbReference>
<sequence length="228" mass="25111">MQQTTDDHSVEISPAILYFGTPVVLVGTRNEDGSPHLAPISSVFWLGHRAVIGLGGNTHTLANLRRERACVLNLPSVEQADAVDRIARTTGASPVPERKVGWGYRHERDKFGLAGLTPAPGRSVDAPRALECPVQMEAEVAAFHSLAADDPERRGHVWTVELEVVRVHVAEEIRLPGHANRIDPDRWRPLIMSFQQFYGLGPQVRPSRLAGIEEELYRTPSRVPSSVG</sequence>
<dbReference type="PANTHER" id="PTHR43567:SF1">
    <property type="entry name" value="FLAVOREDOXIN"/>
    <property type="match status" value="1"/>
</dbReference>
<dbReference type="Proteomes" id="UP000183015">
    <property type="component" value="Unassembled WGS sequence"/>
</dbReference>
<evidence type="ECO:0000313" key="6">
    <source>
        <dbReference type="Proteomes" id="UP000183015"/>
    </source>
</evidence>
<dbReference type="Gene3D" id="2.30.110.10">
    <property type="entry name" value="Electron Transport, Fmn-binding Protein, Chain A"/>
    <property type="match status" value="1"/>
</dbReference>
<keyword evidence="6" id="KW-1185">Reference proteome</keyword>
<dbReference type="InterPro" id="IPR012349">
    <property type="entry name" value="Split_barrel_FMN-bd"/>
</dbReference>
<dbReference type="GO" id="GO:0016646">
    <property type="term" value="F:oxidoreductase activity, acting on the CH-NH group of donors, NAD or NADP as acceptor"/>
    <property type="evidence" value="ECO:0007669"/>
    <property type="project" value="UniProtKB-ARBA"/>
</dbReference>
<dbReference type="PANTHER" id="PTHR43567">
    <property type="entry name" value="FLAVOREDOXIN-RELATED-RELATED"/>
    <property type="match status" value="1"/>
</dbReference>
<dbReference type="GO" id="GO:0010181">
    <property type="term" value="F:FMN binding"/>
    <property type="evidence" value="ECO:0007669"/>
    <property type="project" value="InterPro"/>
</dbReference>
<comment type="cofactor">
    <cofactor evidence="1">
        <name>FMN</name>
        <dbReference type="ChEBI" id="CHEBI:58210"/>
    </cofactor>
</comment>
<dbReference type="InterPro" id="IPR002563">
    <property type="entry name" value="Flavin_Rdtase-like_dom"/>
</dbReference>
<proteinExistence type="inferred from homology"/>
<keyword evidence="2" id="KW-0285">Flavoprotein</keyword>
<comment type="similarity">
    <text evidence="3">Belongs to the flavoredoxin family.</text>
</comment>
<evidence type="ECO:0000256" key="2">
    <source>
        <dbReference type="ARBA" id="ARBA00022630"/>
    </source>
</evidence>
<dbReference type="EMBL" id="FOAZ01000003">
    <property type="protein sequence ID" value="SEK77236.1"/>
    <property type="molecule type" value="Genomic_DNA"/>
</dbReference>
<gene>
    <name evidence="5" type="ORF">SAMN05414137_103426</name>
</gene>
<dbReference type="AlphaFoldDB" id="A0A1H7JSC3"/>
<dbReference type="eggNOG" id="COG1853">
    <property type="taxonomic scope" value="Bacteria"/>
</dbReference>
<evidence type="ECO:0000259" key="4">
    <source>
        <dbReference type="SMART" id="SM00903"/>
    </source>
</evidence>
<accession>A0A1H7JSC3</accession>
<name>A0A1H7JSC3_STRJI</name>
<protein>
    <submittedName>
        <fullName evidence="5">NADH-FMN oxidoreductase RutF, flavin reductase (DIM6/NTAB) family</fullName>
    </submittedName>
</protein>
<dbReference type="SUPFAM" id="SSF50475">
    <property type="entry name" value="FMN-binding split barrel"/>
    <property type="match status" value="1"/>
</dbReference>
<dbReference type="OrthoDB" id="9794638at2"/>
<evidence type="ECO:0000256" key="3">
    <source>
        <dbReference type="ARBA" id="ARBA00038054"/>
    </source>
</evidence>
<organism evidence="5 6">
    <name type="scientific">Streptacidiphilus jiangxiensis</name>
    <dbReference type="NCBI Taxonomy" id="235985"/>
    <lineage>
        <taxon>Bacteria</taxon>
        <taxon>Bacillati</taxon>
        <taxon>Actinomycetota</taxon>
        <taxon>Actinomycetes</taxon>
        <taxon>Kitasatosporales</taxon>
        <taxon>Streptomycetaceae</taxon>
        <taxon>Streptacidiphilus</taxon>
    </lineage>
</organism>